<keyword evidence="1" id="KW-0812">Transmembrane</keyword>
<feature type="transmembrane region" description="Helical" evidence="1">
    <location>
        <begin position="55"/>
        <end position="75"/>
    </location>
</feature>
<comment type="caution">
    <text evidence="2">The sequence shown here is derived from an EMBL/GenBank/DDBJ whole genome shotgun (WGS) entry which is preliminary data.</text>
</comment>
<proteinExistence type="predicted"/>
<dbReference type="EMBL" id="BGZK01000002">
    <property type="protein sequence ID" value="GBO99055.1"/>
    <property type="molecule type" value="Genomic_DNA"/>
</dbReference>
<protein>
    <submittedName>
        <fullName evidence="2">Uncharacterized protein</fullName>
    </submittedName>
</protein>
<gene>
    <name evidence="2" type="ORF">EVAR_408_1</name>
</gene>
<organism evidence="2 3">
    <name type="scientific">Eumeta variegata</name>
    <name type="common">Bagworm moth</name>
    <name type="synonym">Eumeta japonica</name>
    <dbReference type="NCBI Taxonomy" id="151549"/>
    <lineage>
        <taxon>Eukaryota</taxon>
        <taxon>Metazoa</taxon>
        <taxon>Ecdysozoa</taxon>
        <taxon>Arthropoda</taxon>
        <taxon>Hexapoda</taxon>
        <taxon>Insecta</taxon>
        <taxon>Pterygota</taxon>
        <taxon>Neoptera</taxon>
        <taxon>Endopterygota</taxon>
        <taxon>Lepidoptera</taxon>
        <taxon>Glossata</taxon>
        <taxon>Ditrysia</taxon>
        <taxon>Tineoidea</taxon>
        <taxon>Psychidae</taxon>
        <taxon>Oiketicinae</taxon>
        <taxon>Eumeta</taxon>
    </lineage>
</organism>
<accession>A0A4C1SB41</accession>
<name>A0A4C1SB41_EUMVA</name>
<keyword evidence="3" id="KW-1185">Reference proteome</keyword>
<feature type="transmembrane region" description="Helical" evidence="1">
    <location>
        <begin position="28"/>
        <end position="49"/>
    </location>
</feature>
<evidence type="ECO:0000256" key="1">
    <source>
        <dbReference type="SAM" id="Phobius"/>
    </source>
</evidence>
<evidence type="ECO:0000313" key="3">
    <source>
        <dbReference type="Proteomes" id="UP000299102"/>
    </source>
</evidence>
<dbReference type="AlphaFoldDB" id="A0A4C1SB41"/>
<dbReference type="Proteomes" id="UP000299102">
    <property type="component" value="Unassembled WGS sequence"/>
</dbReference>
<reference evidence="2 3" key="1">
    <citation type="journal article" date="2019" name="Commun. Biol.">
        <title>The bagworm genome reveals a unique fibroin gene that provides high tensile strength.</title>
        <authorList>
            <person name="Kono N."/>
            <person name="Nakamura H."/>
            <person name="Ohtoshi R."/>
            <person name="Tomita M."/>
            <person name="Numata K."/>
            <person name="Arakawa K."/>
        </authorList>
    </citation>
    <scope>NUCLEOTIDE SEQUENCE [LARGE SCALE GENOMIC DNA]</scope>
</reference>
<evidence type="ECO:0000313" key="2">
    <source>
        <dbReference type="EMBL" id="GBO99055.1"/>
    </source>
</evidence>
<sequence>MHSYCDTFSNISAPLEPRPAYGRELPGYVKIVLSILIAVTFRFSMSVLAPLSGPVAVLLSTSMPVSILISVPWALMVHLTNGIATNNNAPTVPTFSDMHNLAPRNPQRHCAKAGVGSFFQLSPREPSVRPPPALHRPRAAFTPNELFQLTRKYISRLLL</sequence>
<keyword evidence="1" id="KW-0472">Membrane</keyword>
<keyword evidence="1" id="KW-1133">Transmembrane helix</keyword>